<evidence type="ECO:0000313" key="2">
    <source>
        <dbReference type="EMBL" id="CEK91243.1"/>
    </source>
</evidence>
<feature type="compositionally biased region" description="Polar residues" evidence="1">
    <location>
        <begin position="49"/>
        <end position="72"/>
    </location>
</feature>
<feature type="compositionally biased region" description="Basic residues" evidence="1">
    <location>
        <begin position="275"/>
        <end position="285"/>
    </location>
</feature>
<evidence type="ECO:0000256" key="1">
    <source>
        <dbReference type="SAM" id="MobiDB-lite"/>
    </source>
</evidence>
<feature type="region of interest" description="Disordered" evidence="1">
    <location>
        <begin position="560"/>
        <end position="581"/>
    </location>
</feature>
<sequence>GQSKLKAHRRKGRKAVTLHGLDREQLLLILSLQMRYLQESEQSAKRESNNTASSKNDTFGNSIQDNTESTLFMQRRAKTPTPRQECLLRSRTTDDDLDYRPAKLVRSHTPQPHHYKITNEHKPSLYTQSHPHLHQHVVKKHDIKQPTIITYDLRNIKAGPIMHDSTSSARSSVSYYSPEDTSSSNNSSLARPFNGSKLSPDISQTFPQAHHSLDQIEISMMGTNIQQFGNHNNLFPHHSQIFTSSQSIENASHDTMKSVSSQDKLISSDDEPVKNMRRKLSKKERHPQMEYNTESDSLTGVRSTGLRRSDSNSSKGKSVADRWQTLMDDGSSKHGQTLWENVLRKTESDPHTPDSTIDLAHPLYSHNRDSTSDLSSPHPLEPTENLDHLSYPHNPESTLDLNHPLYPPPDSPLDLNPPLLSNHQLEVTALQDGCGTAPSTKNPPRYNLSVTEISSKPSKHAMPPRVAANNGKSKNLSDYSPWTIITPSNLSPNLPVPLNPSGNRHYQTSNTVPQYEYYAHPQNTFVPIENSSTDNAEDNPAQQLNYTPISDNHAMNLYETNISPNGLRPYRRHGDRSDHFT</sequence>
<dbReference type="EMBL" id="HACG01044378">
    <property type="protein sequence ID" value="CEK91243.1"/>
    <property type="molecule type" value="Transcribed_RNA"/>
</dbReference>
<feature type="region of interest" description="Disordered" evidence="1">
    <location>
        <begin position="246"/>
        <end position="321"/>
    </location>
</feature>
<dbReference type="AlphaFoldDB" id="A0A0B7BE25"/>
<reference evidence="2" key="1">
    <citation type="submission" date="2014-12" db="EMBL/GenBank/DDBJ databases">
        <title>Insight into the proteome of Arion vulgaris.</title>
        <authorList>
            <person name="Aradska J."/>
            <person name="Bulat T."/>
            <person name="Smidak R."/>
            <person name="Sarate P."/>
            <person name="Gangsoo J."/>
            <person name="Sialana F."/>
            <person name="Bilban M."/>
            <person name="Lubec G."/>
        </authorList>
    </citation>
    <scope>NUCLEOTIDE SEQUENCE</scope>
    <source>
        <tissue evidence="2">Skin</tissue>
    </source>
</reference>
<name>A0A0B7BE25_9EUPU</name>
<feature type="region of interest" description="Disordered" evidence="1">
    <location>
        <begin position="345"/>
        <end position="411"/>
    </location>
</feature>
<feature type="region of interest" description="Disordered" evidence="1">
    <location>
        <begin position="454"/>
        <end position="473"/>
    </location>
</feature>
<feature type="compositionally biased region" description="Polar residues" evidence="1">
    <location>
        <begin position="290"/>
        <end position="302"/>
    </location>
</feature>
<protein>
    <submittedName>
        <fullName evidence="2">Uncharacterized protein</fullName>
    </submittedName>
</protein>
<feature type="non-terminal residue" evidence="2">
    <location>
        <position position="1"/>
    </location>
</feature>
<feature type="region of interest" description="Disordered" evidence="1">
    <location>
        <begin position="161"/>
        <end position="204"/>
    </location>
</feature>
<gene>
    <name evidence="2" type="primary">ORF181736</name>
</gene>
<accession>A0A0B7BE25</accession>
<feature type="non-terminal residue" evidence="2">
    <location>
        <position position="581"/>
    </location>
</feature>
<organism evidence="2">
    <name type="scientific">Arion vulgaris</name>
    <dbReference type="NCBI Taxonomy" id="1028688"/>
    <lineage>
        <taxon>Eukaryota</taxon>
        <taxon>Metazoa</taxon>
        <taxon>Spiralia</taxon>
        <taxon>Lophotrochozoa</taxon>
        <taxon>Mollusca</taxon>
        <taxon>Gastropoda</taxon>
        <taxon>Heterobranchia</taxon>
        <taxon>Euthyneura</taxon>
        <taxon>Panpulmonata</taxon>
        <taxon>Eupulmonata</taxon>
        <taxon>Stylommatophora</taxon>
        <taxon>Helicina</taxon>
        <taxon>Arionoidea</taxon>
        <taxon>Arionidae</taxon>
        <taxon>Arion</taxon>
    </lineage>
</organism>
<feature type="compositionally biased region" description="Low complexity" evidence="1">
    <location>
        <begin position="165"/>
        <end position="188"/>
    </location>
</feature>
<proteinExistence type="predicted"/>
<feature type="region of interest" description="Disordered" evidence="1">
    <location>
        <begin position="41"/>
        <end position="83"/>
    </location>
</feature>